<name>A0A377NCQ3_9GAMM</name>
<dbReference type="InterPro" id="IPR009317">
    <property type="entry name" value="ChaB"/>
</dbReference>
<gene>
    <name evidence="1" type="primary">chaB</name>
    <name evidence="1" type="ORF">NCTC12157_02573</name>
</gene>
<dbReference type="InterPro" id="IPR037205">
    <property type="entry name" value="ChaB_sf"/>
</dbReference>
<organism evidence="1 2">
    <name type="scientific">Ewingella americana</name>
    <dbReference type="NCBI Taxonomy" id="41202"/>
    <lineage>
        <taxon>Bacteria</taxon>
        <taxon>Pseudomonadati</taxon>
        <taxon>Pseudomonadota</taxon>
        <taxon>Gammaproteobacteria</taxon>
        <taxon>Enterobacterales</taxon>
        <taxon>Yersiniaceae</taxon>
        <taxon>Ewingella</taxon>
    </lineage>
</organism>
<dbReference type="SUPFAM" id="SSF140376">
    <property type="entry name" value="ChaB-like"/>
    <property type="match status" value="1"/>
</dbReference>
<dbReference type="NCBIfam" id="NF007136">
    <property type="entry name" value="PRK09582.1"/>
    <property type="match status" value="1"/>
</dbReference>
<dbReference type="RefSeq" id="WP_034790161.1">
    <property type="nucleotide sequence ID" value="NZ_VXKG01000001.1"/>
</dbReference>
<dbReference type="Proteomes" id="UP000254304">
    <property type="component" value="Unassembled WGS sequence"/>
</dbReference>
<dbReference type="AlphaFoldDB" id="A0A377NCQ3"/>
<accession>A0A377NCQ3</accession>
<evidence type="ECO:0000313" key="2">
    <source>
        <dbReference type="Proteomes" id="UP000254304"/>
    </source>
</evidence>
<reference evidence="1 2" key="1">
    <citation type="submission" date="2018-06" db="EMBL/GenBank/DDBJ databases">
        <authorList>
            <consortium name="Pathogen Informatics"/>
            <person name="Doyle S."/>
        </authorList>
    </citation>
    <scope>NUCLEOTIDE SEQUENCE [LARGE SCALE GENOMIC DNA]</scope>
    <source>
        <strain evidence="1 2">NCTC12157</strain>
    </source>
</reference>
<protein>
    <submittedName>
        <fullName evidence="1">Cation transport regulator ChaB</fullName>
    </submittedName>
</protein>
<dbReference type="GeneID" id="78379871"/>
<dbReference type="Gene3D" id="1.10.1740.70">
    <property type="entry name" value="ChaB"/>
    <property type="match status" value="1"/>
</dbReference>
<dbReference type="Pfam" id="PF06150">
    <property type="entry name" value="ChaB"/>
    <property type="match status" value="1"/>
</dbReference>
<proteinExistence type="predicted"/>
<dbReference type="EMBL" id="UGGO01000001">
    <property type="protein sequence ID" value="STQ44850.1"/>
    <property type="molecule type" value="Genomic_DNA"/>
</dbReference>
<sequence length="77" mass="8942">MPYDNRSSLPDSVRNVLPPHAQDIYKEAFNSAWDEYAKSKDRQGDDSREETAHKVAWAAVKHGYQKGDDDKWHPKKK</sequence>
<evidence type="ECO:0000313" key="1">
    <source>
        <dbReference type="EMBL" id="STQ44850.1"/>
    </source>
</evidence>